<name>A0AAV7WZ75_PLEWA</name>
<reference evidence="1" key="1">
    <citation type="journal article" date="2022" name="bioRxiv">
        <title>Sequencing and chromosome-scale assembly of the giantPleurodeles waltlgenome.</title>
        <authorList>
            <person name="Brown T."/>
            <person name="Elewa A."/>
            <person name="Iarovenko S."/>
            <person name="Subramanian E."/>
            <person name="Araus A.J."/>
            <person name="Petzold A."/>
            <person name="Susuki M."/>
            <person name="Suzuki K.-i.T."/>
            <person name="Hayashi T."/>
            <person name="Toyoda A."/>
            <person name="Oliveira C."/>
            <person name="Osipova E."/>
            <person name="Leigh N.D."/>
            <person name="Simon A."/>
            <person name="Yun M.H."/>
        </authorList>
    </citation>
    <scope>NUCLEOTIDE SEQUENCE</scope>
    <source>
        <strain evidence="1">20211129_DDA</strain>
        <tissue evidence="1">Liver</tissue>
    </source>
</reference>
<gene>
    <name evidence="1" type="ORF">NDU88_004744</name>
</gene>
<evidence type="ECO:0000313" key="1">
    <source>
        <dbReference type="EMBL" id="KAJ1217149.1"/>
    </source>
</evidence>
<proteinExistence type="predicted"/>
<sequence>MWPPTPALSYLISALQHPGSAAGAIDGEVPRGRISGIVGPKAPRVPERECWWPGRRGRATLVLCSATRPRGRAAALPLKEGVCIGASWTCRGLLREGRRWLVALLFLVVHFGGHARCLESGPPHCGLLERHLRLVTCGCACGGCS</sequence>
<accession>A0AAV7WZ75</accession>
<keyword evidence="2" id="KW-1185">Reference proteome</keyword>
<dbReference type="AlphaFoldDB" id="A0AAV7WZ75"/>
<organism evidence="1 2">
    <name type="scientific">Pleurodeles waltl</name>
    <name type="common">Iberian ribbed newt</name>
    <dbReference type="NCBI Taxonomy" id="8319"/>
    <lineage>
        <taxon>Eukaryota</taxon>
        <taxon>Metazoa</taxon>
        <taxon>Chordata</taxon>
        <taxon>Craniata</taxon>
        <taxon>Vertebrata</taxon>
        <taxon>Euteleostomi</taxon>
        <taxon>Amphibia</taxon>
        <taxon>Batrachia</taxon>
        <taxon>Caudata</taxon>
        <taxon>Salamandroidea</taxon>
        <taxon>Salamandridae</taxon>
        <taxon>Pleurodelinae</taxon>
        <taxon>Pleurodeles</taxon>
    </lineage>
</organism>
<comment type="caution">
    <text evidence="1">The sequence shown here is derived from an EMBL/GenBank/DDBJ whole genome shotgun (WGS) entry which is preliminary data.</text>
</comment>
<dbReference type="Proteomes" id="UP001066276">
    <property type="component" value="Chromosome 1_1"/>
</dbReference>
<evidence type="ECO:0000313" key="2">
    <source>
        <dbReference type="Proteomes" id="UP001066276"/>
    </source>
</evidence>
<protein>
    <submittedName>
        <fullName evidence="1">Uncharacterized protein</fullName>
    </submittedName>
</protein>
<dbReference type="EMBL" id="JANPWB010000001">
    <property type="protein sequence ID" value="KAJ1217149.1"/>
    <property type="molecule type" value="Genomic_DNA"/>
</dbReference>